<dbReference type="EMBL" id="FQWQ01000001">
    <property type="protein sequence ID" value="SHG55690.1"/>
    <property type="molecule type" value="Genomic_DNA"/>
</dbReference>
<reference evidence="1 2" key="1">
    <citation type="submission" date="2016-11" db="EMBL/GenBank/DDBJ databases">
        <authorList>
            <person name="Jaros S."/>
            <person name="Januszkiewicz K."/>
            <person name="Wedrychowicz H."/>
        </authorList>
    </citation>
    <scope>NUCLEOTIDE SEQUENCE [LARGE SCALE GENOMIC DNA]</scope>
    <source>
        <strain evidence="1 2">DSM 24574</strain>
    </source>
</reference>
<evidence type="ECO:0000313" key="2">
    <source>
        <dbReference type="Proteomes" id="UP000184212"/>
    </source>
</evidence>
<proteinExistence type="predicted"/>
<organism evidence="1 2">
    <name type="scientific">Chryseolinea serpens</name>
    <dbReference type="NCBI Taxonomy" id="947013"/>
    <lineage>
        <taxon>Bacteria</taxon>
        <taxon>Pseudomonadati</taxon>
        <taxon>Bacteroidota</taxon>
        <taxon>Cytophagia</taxon>
        <taxon>Cytophagales</taxon>
        <taxon>Fulvivirgaceae</taxon>
        <taxon>Chryseolinea</taxon>
    </lineage>
</organism>
<evidence type="ECO:0000313" key="1">
    <source>
        <dbReference type="EMBL" id="SHG55690.1"/>
    </source>
</evidence>
<dbReference type="RefSeq" id="WP_073131295.1">
    <property type="nucleotide sequence ID" value="NZ_FQWQ01000001.1"/>
</dbReference>
<gene>
    <name evidence="1" type="ORF">SAMN04488109_0813</name>
</gene>
<sequence length="138" mass="16395">MYNLLINNEKQTKFPWRSLLRKGVLSGGRMQHLNTEKPAEGDMTMEWNTVYLRGKSNFENEVRHNLEHNGFRFMPGFSHEKGLALYWIEDKKCLREFKKAIGSKTVFKYRLRFYNSIEEFVESKHNAATLHLPLKSRI</sequence>
<accession>A0A1M5KSN9</accession>
<keyword evidence="2" id="KW-1185">Reference proteome</keyword>
<dbReference type="AlphaFoldDB" id="A0A1M5KSN9"/>
<dbReference type="Proteomes" id="UP000184212">
    <property type="component" value="Unassembled WGS sequence"/>
</dbReference>
<protein>
    <submittedName>
        <fullName evidence="1">Uncharacterized protein</fullName>
    </submittedName>
</protein>
<dbReference type="OrthoDB" id="982176at2"/>
<name>A0A1M5KSN9_9BACT</name>